<dbReference type="EMBL" id="AGBF01000167">
    <property type="protein sequence ID" value="EGX56091.1"/>
    <property type="molecule type" value="Genomic_DNA"/>
</dbReference>
<comment type="caution">
    <text evidence="1">The sequence shown here is derived from an EMBL/GenBank/DDBJ whole genome shotgun (WGS) entry which is preliminary data.</text>
</comment>
<protein>
    <submittedName>
        <fullName evidence="1">Uncharacterized protein</fullName>
    </submittedName>
</protein>
<proteinExistence type="predicted"/>
<accession>G2GK70</accession>
<evidence type="ECO:0000313" key="1">
    <source>
        <dbReference type="EMBL" id="EGX56091.1"/>
    </source>
</evidence>
<keyword evidence="2" id="KW-1185">Reference proteome</keyword>
<organism evidence="1 2">
    <name type="scientific">Streptomyces zinciresistens K42</name>
    <dbReference type="NCBI Taxonomy" id="700597"/>
    <lineage>
        <taxon>Bacteria</taxon>
        <taxon>Bacillati</taxon>
        <taxon>Actinomycetota</taxon>
        <taxon>Actinomycetes</taxon>
        <taxon>Kitasatosporales</taxon>
        <taxon>Streptomycetaceae</taxon>
        <taxon>Streptomyces</taxon>
    </lineage>
</organism>
<evidence type="ECO:0000313" key="2">
    <source>
        <dbReference type="Proteomes" id="UP000004217"/>
    </source>
</evidence>
<reference evidence="1 2" key="1">
    <citation type="submission" date="2011-08" db="EMBL/GenBank/DDBJ databases">
        <authorList>
            <person name="Lin Y."/>
            <person name="Hao X."/>
            <person name="Johnstone L."/>
            <person name="Miller S.J."/>
            <person name="Wei G."/>
            <person name="Rensing C."/>
        </authorList>
    </citation>
    <scope>NUCLEOTIDE SEQUENCE [LARGE SCALE GENOMIC DNA]</scope>
    <source>
        <strain evidence="1 2">K42</strain>
    </source>
</reference>
<dbReference type="Proteomes" id="UP000004217">
    <property type="component" value="Unassembled WGS sequence"/>
</dbReference>
<dbReference type="AlphaFoldDB" id="G2GK70"/>
<name>G2GK70_9ACTN</name>
<gene>
    <name evidence="1" type="ORF">SZN_29565</name>
</gene>
<sequence length="73" mass="8206">MKKIQEEGVRSQQVDHLIDDSPRALLSGTAKELDPGSWTGAAWLRTGWLTSVEMGLLLVPVNQEETRGRRWFG</sequence>